<evidence type="ECO:0000313" key="5">
    <source>
        <dbReference type="Proteomes" id="UP001497623"/>
    </source>
</evidence>
<dbReference type="GO" id="GO:0005737">
    <property type="term" value="C:cytoplasm"/>
    <property type="evidence" value="ECO:0007669"/>
    <property type="project" value="TreeGrafter"/>
</dbReference>
<feature type="non-terminal residue" evidence="4">
    <location>
        <position position="177"/>
    </location>
</feature>
<dbReference type="SUPFAM" id="SSF50814">
    <property type="entry name" value="Lipocalins"/>
    <property type="match status" value="1"/>
</dbReference>
<dbReference type="Gene3D" id="2.40.128.20">
    <property type="match status" value="1"/>
</dbReference>
<dbReference type="GO" id="GO:0031409">
    <property type="term" value="F:pigment binding"/>
    <property type="evidence" value="ECO:0007669"/>
    <property type="project" value="InterPro"/>
</dbReference>
<dbReference type="PIRSF" id="PIRSF036893">
    <property type="entry name" value="Lipocalin_ApoD"/>
    <property type="match status" value="1"/>
</dbReference>
<keyword evidence="2" id="KW-1015">Disulfide bond</keyword>
<dbReference type="GO" id="GO:0006629">
    <property type="term" value="P:lipid metabolic process"/>
    <property type="evidence" value="ECO:0007669"/>
    <property type="project" value="TreeGrafter"/>
</dbReference>
<organism evidence="4 5">
    <name type="scientific">Meganyctiphanes norvegica</name>
    <name type="common">Northern krill</name>
    <name type="synonym">Thysanopoda norvegica</name>
    <dbReference type="NCBI Taxonomy" id="48144"/>
    <lineage>
        <taxon>Eukaryota</taxon>
        <taxon>Metazoa</taxon>
        <taxon>Ecdysozoa</taxon>
        <taxon>Arthropoda</taxon>
        <taxon>Crustacea</taxon>
        <taxon>Multicrustacea</taxon>
        <taxon>Malacostraca</taxon>
        <taxon>Eumalacostraca</taxon>
        <taxon>Eucarida</taxon>
        <taxon>Euphausiacea</taxon>
        <taxon>Euphausiidae</taxon>
        <taxon>Meganyctiphanes</taxon>
    </lineage>
</organism>
<reference evidence="4 5" key="1">
    <citation type="submission" date="2024-05" db="EMBL/GenBank/DDBJ databases">
        <authorList>
            <person name="Wallberg A."/>
        </authorList>
    </citation>
    <scope>NUCLEOTIDE SEQUENCE [LARGE SCALE GENOMIC DNA]</scope>
</reference>
<dbReference type="PANTHER" id="PTHR10612">
    <property type="entry name" value="APOLIPOPROTEIN D"/>
    <property type="match status" value="1"/>
</dbReference>
<accession>A0AAV2R1H3</accession>
<dbReference type="EMBL" id="CAXKWB010013054">
    <property type="protein sequence ID" value="CAL4106414.1"/>
    <property type="molecule type" value="Genomic_DNA"/>
</dbReference>
<evidence type="ECO:0000256" key="1">
    <source>
        <dbReference type="ARBA" id="ARBA00006889"/>
    </source>
</evidence>
<dbReference type="PRINTS" id="PR01273">
    <property type="entry name" value="INVTBRTCOLOR"/>
</dbReference>
<dbReference type="GO" id="GO:0000302">
    <property type="term" value="P:response to reactive oxygen species"/>
    <property type="evidence" value="ECO:0007669"/>
    <property type="project" value="TreeGrafter"/>
</dbReference>
<evidence type="ECO:0000313" key="4">
    <source>
        <dbReference type="EMBL" id="CAL4106414.1"/>
    </source>
</evidence>
<dbReference type="Proteomes" id="UP001497623">
    <property type="component" value="Unassembled WGS sequence"/>
</dbReference>
<dbReference type="Pfam" id="PF00061">
    <property type="entry name" value="Lipocalin"/>
    <property type="match status" value="1"/>
</dbReference>
<dbReference type="InterPro" id="IPR003057">
    <property type="entry name" value="Invtbrt_color"/>
</dbReference>
<evidence type="ECO:0000259" key="3">
    <source>
        <dbReference type="Pfam" id="PF00061"/>
    </source>
</evidence>
<evidence type="ECO:0000256" key="2">
    <source>
        <dbReference type="ARBA" id="ARBA00023157"/>
    </source>
</evidence>
<dbReference type="InterPro" id="IPR000566">
    <property type="entry name" value="Lipocln_cytosolic_FA-bd_dom"/>
</dbReference>
<comment type="similarity">
    <text evidence="1">Belongs to the calycin superfamily. Lipocalin family.</text>
</comment>
<protein>
    <recommendedName>
        <fullName evidence="3">Lipocalin/cytosolic fatty-acid binding domain-containing protein</fullName>
    </recommendedName>
</protein>
<comment type="caution">
    <text evidence="4">The sequence shown here is derived from an EMBL/GenBank/DDBJ whole genome shotgun (WGS) entry which is preliminary data.</text>
</comment>
<feature type="domain" description="Lipocalin/cytosolic fatty-acid binding" evidence="3">
    <location>
        <begin position="42"/>
        <end position="160"/>
    </location>
</feature>
<keyword evidence="5" id="KW-1185">Reference proteome</keyword>
<dbReference type="AlphaFoldDB" id="A0AAV2R1H3"/>
<sequence length="177" mass="19726">MLTGRLAQQETLPNLPGVQSFVESGKCPGVTLQDNFNYQQYAGKWFMGYKMDNPFLGDVQKCIQSDYTVSGTGFSVRTSGQNFNGNNAEQIGEIKSTQEFPPASLSVFFPDTFPANYQVMETDYSSYSCVYSCTTTNNHKSEFGFVFSRTPEGVNSAWTKCGPSFLKNRIDFAKLKP</sequence>
<dbReference type="InterPro" id="IPR022271">
    <property type="entry name" value="Lipocalin_ApoD"/>
</dbReference>
<dbReference type="PANTHER" id="PTHR10612:SF34">
    <property type="entry name" value="APOLIPOPROTEIN D"/>
    <property type="match status" value="1"/>
</dbReference>
<proteinExistence type="inferred from homology"/>
<dbReference type="InterPro" id="IPR012674">
    <property type="entry name" value="Calycin"/>
</dbReference>
<name>A0AAV2R1H3_MEGNR</name>
<gene>
    <name evidence="4" type="ORF">MNOR_LOCUS18330</name>
</gene>